<gene>
    <name evidence="1" type="ORF">E2986_11470</name>
</gene>
<evidence type="ECO:0000313" key="1">
    <source>
        <dbReference type="EMBL" id="KAF3426681.1"/>
    </source>
</evidence>
<dbReference type="EMBL" id="WNWW01000301">
    <property type="protein sequence ID" value="KAF3426681.1"/>
    <property type="molecule type" value="Genomic_DNA"/>
</dbReference>
<organism evidence="1 2">
    <name type="scientific">Frieseomelitta varia</name>
    <dbReference type="NCBI Taxonomy" id="561572"/>
    <lineage>
        <taxon>Eukaryota</taxon>
        <taxon>Metazoa</taxon>
        <taxon>Ecdysozoa</taxon>
        <taxon>Arthropoda</taxon>
        <taxon>Hexapoda</taxon>
        <taxon>Insecta</taxon>
        <taxon>Pterygota</taxon>
        <taxon>Neoptera</taxon>
        <taxon>Endopterygota</taxon>
        <taxon>Hymenoptera</taxon>
        <taxon>Apocrita</taxon>
        <taxon>Aculeata</taxon>
        <taxon>Apoidea</taxon>
        <taxon>Anthophila</taxon>
        <taxon>Apidae</taxon>
        <taxon>Frieseomelitta</taxon>
    </lineage>
</organism>
<reference evidence="1" key="1">
    <citation type="submission" date="2019-11" db="EMBL/GenBank/DDBJ databases">
        <title>The nuclear and mitochondrial genomes of Frieseomelitta varia - a highly eusocial stingless bee (Meliponini) with a permanently sterile worker caste.</title>
        <authorList>
            <person name="Freitas F.C.P."/>
            <person name="Lourenco A.P."/>
            <person name="Nunes F.M.F."/>
            <person name="Paschoal A.R."/>
            <person name="Abreu F.C.P."/>
            <person name="Barbin F.O."/>
            <person name="Bataglia L."/>
            <person name="Cardoso-Junior C.A.M."/>
            <person name="Cervoni M.S."/>
            <person name="Silva S.R."/>
            <person name="Dalarmi F."/>
            <person name="Del Lama M.A."/>
            <person name="Depintor T.S."/>
            <person name="Ferreira K.M."/>
            <person name="Goria P.S."/>
            <person name="Jaskot M.C."/>
            <person name="Lago D.C."/>
            <person name="Luna-Lucena D."/>
            <person name="Moda L.M."/>
            <person name="Nascimento L."/>
            <person name="Pedrino M."/>
            <person name="Rabico F.O."/>
            <person name="Sanches F.C."/>
            <person name="Santos D.E."/>
            <person name="Santos C.G."/>
            <person name="Vieira J."/>
            <person name="Lopes T.F."/>
            <person name="Barchuk A.R."/>
            <person name="Hartfelder K."/>
            <person name="Simoes Z.L.P."/>
            <person name="Bitondi M.M.G."/>
            <person name="Pinheiro D.G."/>
        </authorList>
    </citation>
    <scope>NUCLEOTIDE SEQUENCE</scope>
    <source>
        <strain evidence="1">USP_RPSP 00005682</strain>
        <tissue evidence="1">Whole individual</tissue>
    </source>
</reference>
<proteinExistence type="predicted"/>
<sequence length="112" mass="12693">MPTVSSTSTTAELYHHDVCTCYTFLWWLLFVVSSFAVTSKEKPGTTIHVTELGELLLFVTAKPYLKPYNEIMNPFTINLKSTDNESTPLKITAGMYITKEIRLHALDCSTRQ</sequence>
<comment type="caution">
    <text evidence="1">The sequence shown here is derived from an EMBL/GenBank/DDBJ whole genome shotgun (WGS) entry which is preliminary data.</text>
</comment>
<dbReference type="Proteomes" id="UP000655588">
    <property type="component" value="Unassembled WGS sequence"/>
</dbReference>
<evidence type="ECO:0000313" key="2">
    <source>
        <dbReference type="Proteomes" id="UP000655588"/>
    </source>
</evidence>
<dbReference type="AlphaFoldDB" id="A0A833S528"/>
<accession>A0A833S528</accession>
<protein>
    <submittedName>
        <fullName evidence="1">Uncharacterized protein</fullName>
    </submittedName>
</protein>
<keyword evidence="2" id="KW-1185">Reference proteome</keyword>
<name>A0A833S528_9HYME</name>